<proteinExistence type="predicted"/>
<name>A0A183MU01_9TREM</name>
<dbReference type="AlphaFoldDB" id="A0A183MU01"/>
<keyword evidence="2" id="KW-1185">Reference proteome</keyword>
<reference evidence="1 2" key="1">
    <citation type="submission" date="2018-11" db="EMBL/GenBank/DDBJ databases">
        <authorList>
            <consortium name="Pathogen Informatics"/>
        </authorList>
    </citation>
    <scope>NUCLEOTIDE SEQUENCE [LARGE SCALE GENOMIC DNA]</scope>
    <source>
        <strain evidence="1 2">Zambia</strain>
    </source>
</reference>
<accession>A0A183MU01</accession>
<protein>
    <submittedName>
        <fullName evidence="1">Uncharacterized protein</fullName>
    </submittedName>
</protein>
<evidence type="ECO:0000313" key="2">
    <source>
        <dbReference type="Proteomes" id="UP000277204"/>
    </source>
</evidence>
<sequence length="84" mass="9034">MRMKTTSVAAVPASVGLNIHKGNSKILKYNAESTNPITLDGETLEEVETSTYLDSIIDEQGGSDADVKARVGKAKPAFQQLRNI</sequence>
<evidence type="ECO:0000313" key="1">
    <source>
        <dbReference type="EMBL" id="VDP31895.1"/>
    </source>
</evidence>
<organism evidence="1 2">
    <name type="scientific">Schistosoma margrebowiei</name>
    <dbReference type="NCBI Taxonomy" id="48269"/>
    <lineage>
        <taxon>Eukaryota</taxon>
        <taxon>Metazoa</taxon>
        <taxon>Spiralia</taxon>
        <taxon>Lophotrochozoa</taxon>
        <taxon>Platyhelminthes</taxon>
        <taxon>Trematoda</taxon>
        <taxon>Digenea</taxon>
        <taxon>Strigeidida</taxon>
        <taxon>Schistosomatoidea</taxon>
        <taxon>Schistosomatidae</taxon>
        <taxon>Schistosoma</taxon>
    </lineage>
</organism>
<gene>
    <name evidence="1" type="ORF">SMRZ_LOCUS19526</name>
</gene>
<dbReference type="EMBL" id="UZAI01017993">
    <property type="protein sequence ID" value="VDP31895.1"/>
    <property type="molecule type" value="Genomic_DNA"/>
</dbReference>
<dbReference type="Proteomes" id="UP000277204">
    <property type="component" value="Unassembled WGS sequence"/>
</dbReference>